<reference evidence="9" key="1">
    <citation type="submission" date="2021-03" db="EMBL/GenBank/DDBJ databases">
        <title>Roseibium sp. CAU 1637 isolated from Incheon.</title>
        <authorList>
            <person name="Kim W."/>
        </authorList>
    </citation>
    <scope>NUCLEOTIDE SEQUENCE</scope>
    <source>
        <strain evidence="9">CAU 1637</strain>
    </source>
</reference>
<dbReference type="PANTHER" id="PTHR30151:SF41">
    <property type="entry name" value="ABC TRANSPORTER PERMEASE PROTEIN"/>
    <property type="match status" value="1"/>
</dbReference>
<accession>A0A939EL70</accession>
<dbReference type="Pfam" id="PF00528">
    <property type="entry name" value="BPD_transp_1"/>
    <property type="match status" value="1"/>
</dbReference>
<feature type="transmembrane region" description="Helical" evidence="7">
    <location>
        <begin position="130"/>
        <end position="150"/>
    </location>
</feature>
<evidence type="ECO:0000256" key="4">
    <source>
        <dbReference type="ARBA" id="ARBA00022692"/>
    </source>
</evidence>
<dbReference type="PANTHER" id="PTHR30151">
    <property type="entry name" value="ALKANE SULFONATE ABC TRANSPORTER-RELATED, MEMBRANE SUBUNIT"/>
    <property type="match status" value="1"/>
</dbReference>
<gene>
    <name evidence="9" type="ORF">J0X15_04485</name>
</gene>
<feature type="transmembrane region" description="Helical" evidence="7">
    <location>
        <begin position="312"/>
        <end position="334"/>
    </location>
</feature>
<feature type="transmembrane region" description="Helical" evidence="7">
    <location>
        <begin position="72"/>
        <end position="92"/>
    </location>
</feature>
<proteinExistence type="inferred from homology"/>
<dbReference type="GO" id="GO:0005886">
    <property type="term" value="C:plasma membrane"/>
    <property type="evidence" value="ECO:0007669"/>
    <property type="project" value="UniProtKB-SubCell"/>
</dbReference>
<evidence type="ECO:0000313" key="9">
    <source>
        <dbReference type="EMBL" id="MBO0344472.1"/>
    </source>
</evidence>
<feature type="transmembrane region" description="Helical" evidence="7">
    <location>
        <begin position="46"/>
        <end position="65"/>
    </location>
</feature>
<feature type="transmembrane region" description="Helical" evidence="7">
    <location>
        <begin position="12"/>
        <end position="34"/>
    </location>
</feature>
<dbReference type="Proteomes" id="UP000664779">
    <property type="component" value="Unassembled WGS sequence"/>
</dbReference>
<keyword evidence="4 7" id="KW-0812">Transmembrane</keyword>
<keyword evidence="2 7" id="KW-0813">Transport</keyword>
<comment type="caution">
    <text evidence="9">The sequence shown here is derived from an EMBL/GenBank/DDBJ whole genome shotgun (WGS) entry which is preliminary data.</text>
</comment>
<keyword evidence="3" id="KW-1003">Cell membrane</keyword>
<feature type="transmembrane region" description="Helical" evidence="7">
    <location>
        <begin position="249"/>
        <end position="270"/>
    </location>
</feature>
<evidence type="ECO:0000256" key="7">
    <source>
        <dbReference type="RuleBase" id="RU363032"/>
    </source>
</evidence>
<feature type="transmembrane region" description="Helical" evidence="7">
    <location>
        <begin position="220"/>
        <end position="243"/>
    </location>
</feature>
<evidence type="ECO:0000256" key="1">
    <source>
        <dbReference type="ARBA" id="ARBA00004651"/>
    </source>
</evidence>
<dbReference type="GO" id="GO:0055085">
    <property type="term" value="P:transmembrane transport"/>
    <property type="evidence" value="ECO:0007669"/>
    <property type="project" value="InterPro"/>
</dbReference>
<feature type="transmembrane region" description="Helical" evidence="7">
    <location>
        <begin position="346"/>
        <end position="367"/>
    </location>
</feature>
<dbReference type="InterPro" id="IPR000515">
    <property type="entry name" value="MetI-like"/>
</dbReference>
<dbReference type="CDD" id="cd06261">
    <property type="entry name" value="TM_PBP2"/>
    <property type="match status" value="1"/>
</dbReference>
<dbReference type="Gene3D" id="1.10.3720.10">
    <property type="entry name" value="MetI-like"/>
    <property type="match status" value="1"/>
</dbReference>
<feature type="transmembrane region" description="Helical" evidence="7">
    <location>
        <begin position="186"/>
        <end position="208"/>
    </location>
</feature>
<keyword evidence="6 7" id="KW-0472">Membrane</keyword>
<evidence type="ECO:0000256" key="5">
    <source>
        <dbReference type="ARBA" id="ARBA00022989"/>
    </source>
</evidence>
<feature type="domain" description="ABC transmembrane type-1" evidence="8">
    <location>
        <begin position="183"/>
        <end position="368"/>
    </location>
</feature>
<dbReference type="PROSITE" id="PS50928">
    <property type="entry name" value="ABC_TM1"/>
    <property type="match status" value="1"/>
</dbReference>
<evidence type="ECO:0000256" key="3">
    <source>
        <dbReference type="ARBA" id="ARBA00022475"/>
    </source>
</evidence>
<comment type="similarity">
    <text evidence="7">Belongs to the binding-protein-dependent transport system permease family.</text>
</comment>
<dbReference type="EMBL" id="JAFLNF010000002">
    <property type="protein sequence ID" value="MBO0344472.1"/>
    <property type="molecule type" value="Genomic_DNA"/>
</dbReference>
<dbReference type="InterPro" id="IPR035906">
    <property type="entry name" value="MetI-like_sf"/>
</dbReference>
<dbReference type="AlphaFoldDB" id="A0A939EL70"/>
<keyword evidence="10" id="KW-1185">Reference proteome</keyword>
<sequence length="380" mass="40733">MTTATRQQSRLTVSNVLAWGAVALSALALVTTVFNPDITALSNPTLAVAAVLLAILGVRFGLGFAHNKVGDVALGIVTALASGFLIGATSAYPGAATTGFFCLMFAAWATAWLFIERLATWKLKGNAGKLVNLIIPILFGAWILVIWQLITVGLGVPKVLLPAPADIWLRLINSVPILWADFQQTFLKAVIIGYVLGCGSGFLLAIAVDRIPFLRRGLMPVGNLVSALPIVGIAPIMVMWFGFDWPSKAAVVIIMTFFPMLVNTVSGLAASDAMQRDLMRTYASSDWQTLFKLRLPMAMPFIFNALKINSTLALIGAIVAEFFGTPIVGMGFRISTEVGRMNVDMVWAEIAVAALAGSLFYGAVALLERTVTFWHPSVRG</sequence>
<evidence type="ECO:0000259" key="8">
    <source>
        <dbReference type="PROSITE" id="PS50928"/>
    </source>
</evidence>
<dbReference type="SUPFAM" id="SSF161098">
    <property type="entry name" value="MetI-like"/>
    <property type="match status" value="1"/>
</dbReference>
<evidence type="ECO:0000256" key="6">
    <source>
        <dbReference type="ARBA" id="ARBA00023136"/>
    </source>
</evidence>
<evidence type="ECO:0000313" key="10">
    <source>
        <dbReference type="Proteomes" id="UP000664779"/>
    </source>
</evidence>
<name>A0A939EL70_9HYPH</name>
<organism evidence="9 10">
    <name type="scientific">Roseibium limicola</name>
    <dbReference type="NCBI Taxonomy" id="2816037"/>
    <lineage>
        <taxon>Bacteria</taxon>
        <taxon>Pseudomonadati</taxon>
        <taxon>Pseudomonadota</taxon>
        <taxon>Alphaproteobacteria</taxon>
        <taxon>Hyphomicrobiales</taxon>
        <taxon>Stappiaceae</taxon>
        <taxon>Roseibium</taxon>
    </lineage>
</organism>
<evidence type="ECO:0000256" key="2">
    <source>
        <dbReference type="ARBA" id="ARBA00022448"/>
    </source>
</evidence>
<feature type="transmembrane region" description="Helical" evidence="7">
    <location>
        <begin position="98"/>
        <end position="118"/>
    </location>
</feature>
<comment type="subcellular location">
    <subcellularLocation>
        <location evidence="1 7">Cell membrane</location>
        <topology evidence="1 7">Multi-pass membrane protein</topology>
    </subcellularLocation>
</comment>
<protein>
    <submittedName>
        <fullName evidence="9">ABC transporter permease</fullName>
    </submittedName>
</protein>
<dbReference type="RefSeq" id="WP_206938549.1">
    <property type="nucleotide sequence ID" value="NZ_JAFLNF010000002.1"/>
</dbReference>
<keyword evidence="5 7" id="KW-1133">Transmembrane helix</keyword>